<dbReference type="Proteomes" id="UP000095286">
    <property type="component" value="Unplaced"/>
</dbReference>
<evidence type="ECO:0000313" key="1">
    <source>
        <dbReference type="Proteomes" id="UP000095286"/>
    </source>
</evidence>
<dbReference type="WBParaSite" id="RSKR_0000091000.1">
    <property type="protein sequence ID" value="RSKR_0000091000.1"/>
    <property type="gene ID" value="RSKR_0000091000"/>
</dbReference>
<name>A0AC35TIP4_9BILA</name>
<reference evidence="2" key="1">
    <citation type="submission" date="2016-11" db="UniProtKB">
        <authorList>
            <consortium name="WormBaseParasite"/>
        </authorList>
    </citation>
    <scope>IDENTIFICATION</scope>
    <source>
        <strain evidence="2">KR3021</strain>
    </source>
</reference>
<proteinExistence type="predicted"/>
<sequence>MLIKYIIVLLISGFFFNKANTADSDGKEFVFAFLYENFLDLSTAATTTVIVIPSYNDSVCSFKYTQNSDFQVVVLQEKAIYGKTNEFTLNIKEVVVRFGYHGSQFYNGSTKDFRVFASCTEEVKLIGKIGDPVNAWGDQFLIPSLKNAGTQYTFAMPKSDYYEKGTVAILPVNKEGSISVNIVGYVNGALFSNKTVQYDMTLGQNQRYISSWFKSINDSPITSDWNTSIAITTSSKVMLSFEAPLTTTSNLDGSCGIYCYGDFVQFMPIASQPIGCNSSLLAPDQRMITSHFTTRLHLSPPNSGINCNAISKITVYEDTNNVQGSEQVVDKMGYTQISLMGKQSAAFSTYDGQMSTNRFGSTFEQDNSTADGHFMHYVPSTSEWVTGKTQFHILAKDCILELYADAIGSNPDIIKIDGHNISTLKYERKFLPFFKMQYAQFIVQMKGYGLHTIENDGNYVAFVICKKVNGSYNAYGYLTGFNQRKPN</sequence>
<accession>A0AC35TIP4</accession>
<organism evidence="1 2">
    <name type="scientific">Rhabditophanes sp. KR3021</name>
    <dbReference type="NCBI Taxonomy" id="114890"/>
    <lineage>
        <taxon>Eukaryota</taxon>
        <taxon>Metazoa</taxon>
        <taxon>Ecdysozoa</taxon>
        <taxon>Nematoda</taxon>
        <taxon>Chromadorea</taxon>
        <taxon>Rhabditida</taxon>
        <taxon>Tylenchina</taxon>
        <taxon>Panagrolaimomorpha</taxon>
        <taxon>Strongyloidoidea</taxon>
        <taxon>Alloionematidae</taxon>
        <taxon>Rhabditophanes</taxon>
    </lineage>
</organism>
<protein>
    <submittedName>
        <fullName evidence="2">IgGFc_binding domain-containing protein</fullName>
    </submittedName>
</protein>
<evidence type="ECO:0000313" key="2">
    <source>
        <dbReference type="WBParaSite" id="RSKR_0000091000.1"/>
    </source>
</evidence>